<sequence length="103" mass="11608">MPRYFFDIHDGEVSRDEAGMVLFSEEAARREAYSIVSRYASNPINLVIDGLVVVTVRDGPHSEVLTLRLVCQEDRPDNRARSTTTPDSTLARDRKNGANSQHF</sequence>
<accession>A0A7W6AHX5</accession>
<dbReference type="InterPro" id="IPR054189">
    <property type="entry name" value="DUF6894"/>
</dbReference>
<feature type="region of interest" description="Disordered" evidence="1">
    <location>
        <begin position="75"/>
        <end position="103"/>
    </location>
</feature>
<dbReference type="EMBL" id="BSPG01000010">
    <property type="protein sequence ID" value="GLS44240.1"/>
    <property type="molecule type" value="Genomic_DNA"/>
</dbReference>
<reference evidence="3" key="1">
    <citation type="journal article" date="2014" name="Int. J. Syst. Evol. Microbiol.">
        <title>Complete genome of a new Firmicutes species belonging to the dominant human colonic microbiota ('Ruminococcus bicirculans') reveals two chromosomes and a selective capacity to utilize plant glucans.</title>
        <authorList>
            <consortium name="NISC Comparative Sequencing Program"/>
            <person name="Wegmann U."/>
            <person name="Louis P."/>
            <person name="Goesmann A."/>
            <person name="Henrissat B."/>
            <person name="Duncan S.H."/>
            <person name="Flint H.J."/>
        </authorList>
    </citation>
    <scope>NUCLEOTIDE SEQUENCE</scope>
    <source>
        <strain evidence="3">NBRC 107710</strain>
    </source>
</reference>
<reference evidence="4 5" key="3">
    <citation type="submission" date="2020-08" db="EMBL/GenBank/DDBJ databases">
        <title>Genomic Encyclopedia of Type Strains, Phase IV (KMG-IV): sequencing the most valuable type-strain genomes for metagenomic binning, comparative biology and taxonomic classification.</title>
        <authorList>
            <person name="Goeker M."/>
        </authorList>
    </citation>
    <scope>NUCLEOTIDE SEQUENCE [LARGE SCALE GENOMIC DNA]</scope>
    <source>
        <strain evidence="4 5">DSM 24105</strain>
    </source>
</reference>
<dbReference type="Proteomes" id="UP000517759">
    <property type="component" value="Unassembled WGS sequence"/>
</dbReference>
<reference evidence="3" key="4">
    <citation type="submission" date="2023-01" db="EMBL/GenBank/DDBJ databases">
        <title>Draft genome sequence of Methylobacterium brachythecii strain NBRC 107710.</title>
        <authorList>
            <person name="Sun Q."/>
            <person name="Mori K."/>
        </authorList>
    </citation>
    <scope>NUCLEOTIDE SEQUENCE</scope>
    <source>
        <strain evidence="3">NBRC 107710</strain>
    </source>
</reference>
<gene>
    <name evidence="3" type="ORF">GCM10007884_22280</name>
    <name evidence="4" type="ORF">GGR33_003179</name>
</gene>
<evidence type="ECO:0000256" key="1">
    <source>
        <dbReference type="SAM" id="MobiDB-lite"/>
    </source>
</evidence>
<dbReference type="Proteomes" id="UP001156881">
    <property type="component" value="Unassembled WGS sequence"/>
</dbReference>
<reference evidence="6" key="2">
    <citation type="journal article" date="2019" name="Int. J. Syst. Evol. Microbiol.">
        <title>The Global Catalogue of Microorganisms (GCM) 10K type strain sequencing project: providing services to taxonomists for standard genome sequencing and annotation.</title>
        <authorList>
            <consortium name="The Broad Institute Genomics Platform"/>
            <consortium name="The Broad Institute Genome Sequencing Center for Infectious Disease"/>
            <person name="Wu L."/>
            <person name="Ma J."/>
        </authorList>
    </citation>
    <scope>NUCLEOTIDE SEQUENCE [LARGE SCALE GENOMIC DNA]</scope>
    <source>
        <strain evidence="6">NBRC 107710</strain>
    </source>
</reference>
<dbReference type="EMBL" id="JACIDN010000005">
    <property type="protein sequence ID" value="MBB3903670.1"/>
    <property type="molecule type" value="Genomic_DNA"/>
</dbReference>
<protein>
    <recommendedName>
        <fullName evidence="2">DUF6894 domain-containing protein</fullName>
    </recommendedName>
</protein>
<proteinExistence type="predicted"/>
<evidence type="ECO:0000313" key="6">
    <source>
        <dbReference type="Proteomes" id="UP001156881"/>
    </source>
</evidence>
<evidence type="ECO:0000259" key="2">
    <source>
        <dbReference type="Pfam" id="PF21834"/>
    </source>
</evidence>
<comment type="caution">
    <text evidence="4">The sequence shown here is derived from an EMBL/GenBank/DDBJ whole genome shotgun (WGS) entry which is preliminary data.</text>
</comment>
<feature type="domain" description="DUF6894" evidence="2">
    <location>
        <begin position="3"/>
        <end position="69"/>
    </location>
</feature>
<evidence type="ECO:0000313" key="5">
    <source>
        <dbReference type="Proteomes" id="UP000517759"/>
    </source>
</evidence>
<evidence type="ECO:0000313" key="3">
    <source>
        <dbReference type="EMBL" id="GLS44240.1"/>
    </source>
</evidence>
<dbReference type="RefSeq" id="WP_183506786.1">
    <property type="nucleotide sequence ID" value="NZ_BSPG01000010.1"/>
</dbReference>
<dbReference type="AlphaFoldDB" id="A0A7W6AHX5"/>
<evidence type="ECO:0000313" key="4">
    <source>
        <dbReference type="EMBL" id="MBB3903670.1"/>
    </source>
</evidence>
<dbReference type="Pfam" id="PF21834">
    <property type="entry name" value="DUF6894"/>
    <property type="match status" value="1"/>
</dbReference>
<keyword evidence="6" id="KW-1185">Reference proteome</keyword>
<organism evidence="4 5">
    <name type="scientific">Methylobacterium brachythecii</name>
    <dbReference type="NCBI Taxonomy" id="1176177"/>
    <lineage>
        <taxon>Bacteria</taxon>
        <taxon>Pseudomonadati</taxon>
        <taxon>Pseudomonadota</taxon>
        <taxon>Alphaproteobacteria</taxon>
        <taxon>Hyphomicrobiales</taxon>
        <taxon>Methylobacteriaceae</taxon>
        <taxon>Methylobacterium</taxon>
    </lineage>
</organism>
<name>A0A7W6AHX5_9HYPH</name>